<organism evidence="5">
    <name type="scientific">Candidatus Kentrum eta</name>
    <dbReference type="NCBI Taxonomy" id="2126337"/>
    <lineage>
        <taxon>Bacteria</taxon>
        <taxon>Pseudomonadati</taxon>
        <taxon>Pseudomonadota</taxon>
        <taxon>Gammaproteobacteria</taxon>
        <taxon>Candidatus Kentrum</taxon>
    </lineage>
</organism>
<sequence>MNNDPSLRLASPRLVLVALTRNGALRARQLASRMPRATVMVAGKFRATMDDLTNRVEAYRGPLRGRIAGLFARYDGIVFFLSLGAVVRMIAPHLTSKYRDPAVVAVDDAGQFVIPVVSGHVGGANELARELARWLGATAVVTTASDVNETLSVDILGRELGWRVEASKTTLTRVSAQVVNGEPIAFVREAGSRDWWPTDMPLPGNIRLFERMEDVPLDRFGAVLWVTHRAVDESLARQLSGRLVVYRPSLTQKFGLCPPARQKCPKKRSLLE</sequence>
<accession>A0A450VRP6</accession>
<keyword evidence="5" id="KW-0378">Hydrolase</keyword>
<dbReference type="PANTHER" id="PTHR37477">
    <property type="entry name" value="COBALT-PRECORRIN-5A HYDROLASE"/>
    <property type="match status" value="1"/>
</dbReference>
<dbReference type="EMBL" id="CAADFI010000356">
    <property type="protein sequence ID" value="VFK03482.1"/>
    <property type="molecule type" value="Genomic_DNA"/>
</dbReference>
<gene>
    <name evidence="4" type="ORF">BECKH772A_GA0070896_104061</name>
    <name evidence="3" type="ORF">BECKH772B_GA0070898_103563</name>
    <name evidence="5" type="ORF">BECKH772C_GA0070978_104213</name>
</gene>
<dbReference type="Pfam" id="PF11761">
    <property type="entry name" value="CbiG_mid"/>
    <property type="match status" value="1"/>
</dbReference>
<dbReference type="Gene3D" id="3.40.50.11220">
    <property type="match status" value="1"/>
</dbReference>
<evidence type="ECO:0000313" key="3">
    <source>
        <dbReference type="EMBL" id="VFK03482.1"/>
    </source>
</evidence>
<dbReference type="InterPro" id="IPR021745">
    <property type="entry name" value="CbiG_mid"/>
</dbReference>
<dbReference type="InterPro" id="IPR038029">
    <property type="entry name" value="GbiG_N_sf"/>
</dbReference>
<evidence type="ECO:0000259" key="2">
    <source>
        <dbReference type="Pfam" id="PF11761"/>
    </source>
</evidence>
<dbReference type="InterPro" id="IPR021744">
    <property type="entry name" value="CbiG_N"/>
</dbReference>
<name>A0A450VRP6_9GAMM</name>
<feature type="domain" description="Cobalamin biosynthesis central region" evidence="2">
    <location>
        <begin position="152"/>
        <end position="248"/>
    </location>
</feature>
<protein>
    <submittedName>
        <fullName evidence="5">Cobalt-precorrin 5A hydrolase</fullName>
    </submittedName>
</protein>
<dbReference type="Pfam" id="PF11760">
    <property type="entry name" value="CbiG_N"/>
    <property type="match status" value="1"/>
</dbReference>
<proteinExistence type="predicted"/>
<dbReference type="EMBL" id="CAADFJ010000421">
    <property type="protein sequence ID" value="VFK07463.1"/>
    <property type="molecule type" value="Genomic_DNA"/>
</dbReference>
<reference evidence="5" key="1">
    <citation type="submission" date="2019-02" db="EMBL/GenBank/DDBJ databases">
        <authorList>
            <person name="Gruber-Vodicka R. H."/>
            <person name="Seah K. B. B."/>
        </authorList>
    </citation>
    <scope>NUCLEOTIDE SEQUENCE</scope>
    <source>
        <strain evidence="5">BECK_SA2B12</strain>
        <strain evidence="4">BECK_SA2B15</strain>
        <strain evidence="3">BECK_SA2B20</strain>
    </source>
</reference>
<dbReference type="AlphaFoldDB" id="A0A450VRP6"/>
<evidence type="ECO:0000313" key="4">
    <source>
        <dbReference type="EMBL" id="VFK04345.1"/>
    </source>
</evidence>
<dbReference type="InterPro" id="IPR052553">
    <property type="entry name" value="CbiG_hydrolase"/>
</dbReference>
<feature type="domain" description="Cobalamin synthesis G N-terminal" evidence="1">
    <location>
        <begin position="68"/>
        <end position="146"/>
    </location>
</feature>
<dbReference type="SUPFAM" id="SSF159672">
    <property type="entry name" value="CbiG N-terminal domain-like"/>
    <property type="match status" value="1"/>
</dbReference>
<dbReference type="GO" id="GO:0016787">
    <property type="term" value="F:hydrolase activity"/>
    <property type="evidence" value="ECO:0007669"/>
    <property type="project" value="UniProtKB-KW"/>
</dbReference>
<dbReference type="EMBL" id="CAADFG010000406">
    <property type="protein sequence ID" value="VFK04345.1"/>
    <property type="molecule type" value="Genomic_DNA"/>
</dbReference>
<evidence type="ECO:0000259" key="1">
    <source>
        <dbReference type="Pfam" id="PF11760"/>
    </source>
</evidence>
<dbReference type="PANTHER" id="PTHR37477:SF1">
    <property type="entry name" value="COBALT-PRECORRIN-5A HYDROLASE"/>
    <property type="match status" value="1"/>
</dbReference>
<evidence type="ECO:0000313" key="5">
    <source>
        <dbReference type="EMBL" id="VFK07463.1"/>
    </source>
</evidence>